<dbReference type="EMBL" id="ATLV01014732">
    <property type="status" value="NOT_ANNOTATED_CDS"/>
    <property type="molecule type" value="Genomic_DNA"/>
</dbReference>
<sequence length="151" mass="16625">MSSSSSHAILPFAALFAQDDDSEPGVVWFEGENAYFETLSDVMVPGHKCLHGVGLGQTVFQDVEFPITIPIVYEPSATSMLPPREACKDSIADGRVDRANDGSTVAYRGLCSDKPPLVKRNQAVSYEFCEESQMKDFFRRRSGGFLLPVQL</sequence>
<dbReference type="VEuPathDB" id="VectorBase:ASIC006938"/>
<evidence type="ECO:0000313" key="1">
    <source>
        <dbReference type="EMBL" id="KFB39447.1"/>
    </source>
</evidence>
<keyword evidence="1" id="KW-0547">Nucleotide-binding</keyword>
<dbReference type="EMBL" id="KE524984">
    <property type="protein sequence ID" value="KFB39447.1"/>
    <property type="molecule type" value="Genomic_DNA"/>
</dbReference>
<keyword evidence="1" id="KW-0347">Helicase</keyword>
<proteinExistence type="predicted"/>
<gene>
    <name evidence="1" type="ORF">ZHAS_00006938</name>
</gene>
<evidence type="ECO:0000313" key="2">
    <source>
        <dbReference type="EnsemblMetazoa" id="ASIC006938-PA"/>
    </source>
</evidence>
<keyword evidence="1" id="KW-0378">Hydrolase</keyword>
<reference evidence="2" key="2">
    <citation type="submission" date="2020-05" db="UniProtKB">
        <authorList>
            <consortium name="EnsemblMetazoa"/>
        </authorList>
    </citation>
    <scope>IDENTIFICATION</scope>
</reference>
<evidence type="ECO:0000313" key="3">
    <source>
        <dbReference type="Proteomes" id="UP000030765"/>
    </source>
</evidence>
<dbReference type="AlphaFoldDB" id="A0A084VNA3"/>
<dbReference type="GO" id="GO:0004386">
    <property type="term" value="F:helicase activity"/>
    <property type="evidence" value="ECO:0007669"/>
    <property type="project" value="UniProtKB-KW"/>
</dbReference>
<keyword evidence="3" id="KW-1185">Reference proteome</keyword>
<dbReference type="Proteomes" id="UP000030765">
    <property type="component" value="Unassembled WGS sequence"/>
</dbReference>
<reference evidence="1 3" key="1">
    <citation type="journal article" date="2014" name="BMC Genomics">
        <title>Genome sequence of Anopheles sinensis provides insight into genetics basis of mosquito competence for malaria parasites.</title>
        <authorList>
            <person name="Zhou D."/>
            <person name="Zhang D."/>
            <person name="Ding G."/>
            <person name="Shi L."/>
            <person name="Hou Q."/>
            <person name="Ye Y."/>
            <person name="Xu Y."/>
            <person name="Zhou H."/>
            <person name="Xiong C."/>
            <person name="Li S."/>
            <person name="Yu J."/>
            <person name="Hong S."/>
            <person name="Yu X."/>
            <person name="Zou P."/>
            <person name="Chen C."/>
            <person name="Chang X."/>
            <person name="Wang W."/>
            <person name="Lv Y."/>
            <person name="Sun Y."/>
            <person name="Ma L."/>
            <person name="Shen B."/>
            <person name="Zhu C."/>
        </authorList>
    </citation>
    <scope>NUCLEOTIDE SEQUENCE [LARGE SCALE GENOMIC DNA]</scope>
</reference>
<protein>
    <submittedName>
        <fullName evidence="1 2">Protein export cytoplasm protein SecA ATPase RNA helicase</fullName>
    </submittedName>
</protein>
<accession>A0A084VNA3</accession>
<name>A0A084VNA3_ANOSI</name>
<organism evidence="1">
    <name type="scientific">Anopheles sinensis</name>
    <name type="common">Mosquito</name>
    <dbReference type="NCBI Taxonomy" id="74873"/>
    <lineage>
        <taxon>Eukaryota</taxon>
        <taxon>Metazoa</taxon>
        <taxon>Ecdysozoa</taxon>
        <taxon>Arthropoda</taxon>
        <taxon>Hexapoda</taxon>
        <taxon>Insecta</taxon>
        <taxon>Pterygota</taxon>
        <taxon>Neoptera</taxon>
        <taxon>Endopterygota</taxon>
        <taxon>Diptera</taxon>
        <taxon>Nematocera</taxon>
        <taxon>Culicoidea</taxon>
        <taxon>Culicidae</taxon>
        <taxon>Anophelinae</taxon>
        <taxon>Anopheles</taxon>
    </lineage>
</organism>
<keyword evidence="1" id="KW-0067">ATP-binding</keyword>
<dbReference type="EnsemblMetazoa" id="ASIC006938-RA">
    <property type="protein sequence ID" value="ASIC006938-PA"/>
    <property type="gene ID" value="ASIC006938"/>
</dbReference>